<feature type="chain" id="PRO_5002163533" evidence="2">
    <location>
        <begin position="23"/>
        <end position="1274"/>
    </location>
</feature>
<evidence type="ECO:0000313" key="3">
    <source>
        <dbReference type="EMBL" id="KIM56514.1"/>
    </source>
</evidence>
<organism evidence="3 4">
    <name type="scientific">Scleroderma citrinum Foug A</name>
    <dbReference type="NCBI Taxonomy" id="1036808"/>
    <lineage>
        <taxon>Eukaryota</taxon>
        <taxon>Fungi</taxon>
        <taxon>Dikarya</taxon>
        <taxon>Basidiomycota</taxon>
        <taxon>Agaricomycotina</taxon>
        <taxon>Agaricomycetes</taxon>
        <taxon>Agaricomycetidae</taxon>
        <taxon>Boletales</taxon>
        <taxon>Sclerodermatineae</taxon>
        <taxon>Sclerodermataceae</taxon>
        <taxon>Scleroderma</taxon>
    </lineage>
</organism>
<dbReference type="PANTHER" id="PTHR33096">
    <property type="entry name" value="CXC2 DOMAIN-CONTAINING PROTEIN"/>
    <property type="match status" value="1"/>
</dbReference>
<dbReference type="SUPFAM" id="SSF54001">
    <property type="entry name" value="Cysteine proteinases"/>
    <property type="match status" value="1"/>
</dbReference>
<keyword evidence="2" id="KW-0732">Signal</keyword>
<dbReference type="HOGENOM" id="CLU_004552_0_0_1"/>
<dbReference type="Pfam" id="PF18758">
    <property type="entry name" value="KDZ"/>
    <property type="match status" value="1"/>
</dbReference>
<dbReference type="Proteomes" id="UP000053989">
    <property type="component" value="Unassembled WGS sequence"/>
</dbReference>
<dbReference type="Gene3D" id="3.40.395.10">
    <property type="entry name" value="Adenoviral Proteinase, Chain A"/>
    <property type="match status" value="1"/>
</dbReference>
<evidence type="ECO:0000256" key="1">
    <source>
        <dbReference type="SAM" id="MobiDB-lite"/>
    </source>
</evidence>
<dbReference type="InterPro" id="IPR040521">
    <property type="entry name" value="KDZ"/>
</dbReference>
<protein>
    <submittedName>
        <fullName evidence="3">Uncharacterized protein</fullName>
    </submittedName>
</protein>
<accession>A0A0C3DJJ7</accession>
<gene>
    <name evidence="3" type="ORF">SCLCIDRAFT_29555</name>
</gene>
<dbReference type="EMBL" id="KN822115">
    <property type="protein sequence ID" value="KIM56514.1"/>
    <property type="molecule type" value="Genomic_DNA"/>
</dbReference>
<feature type="region of interest" description="Disordered" evidence="1">
    <location>
        <begin position="19"/>
        <end position="38"/>
    </location>
</feature>
<sequence length="1274" mass="142706">MPILILLFTVLLMRPKPGTRRAQPVTHGLGRHFESPRCSRDKTRTNVIVDIPGQVSKRRYALARLAQLQSTTESTGSTPEACDHESYSTDFPWENGDADDFVMDEEYVQNDADHIMQDGEPDIGETQPTMSNRRIIPDPSAERLYSSWKSLIPTLISPFLNYASRTLGKPLPPFPPHISLCKQNIYFVTMEVVSCKCSTITQALVHAGLFPTAPSQPRMAVSIDLLAFYRSLFERSCDAINALASALQSHYVRRGFRMVNKHNEAIHEPFRHGLGFSVQWFDVLHVEVERRIEASLQVCRERVKASKVPQLTPSTPVPRRPNGTNSSSPYPITPSKYGLSTPTSISTSNLVASPSIPALFSGCCASILVQRCPACFAGTTFGQPLANGGDIHVAMDGNFHHRHRRSAGTSPPFYDPAYFLPKHQVDEIGTHIEKQRKSPLKARKTLVPDDAIDSCESSYEAADGKKQKTSMENFDDTGIMALICRHDIPLFFANIDTPGEQQKYAVALLAHLFMLLPSQATVVSLYDVGCVLDRSISLHNILPEQVAARLRFATTAMHAYGHEWACQLIYNPRLAPGLGLSDGEGTERLWSRLIKLIGIECSSSRQRRIWLIDRQAAAIGTEMRTDLGDWIKRRLRRGVQEQGKLTQDQLEECGIEVKELESQWASQKESQLSLRSHAPAQLKKELDTVLALQADVDVIEKTIQTATSIMKKESLSDVTLAALGSLERAHSRLIAKVDTLYASLNVQTKFPELEGIDLDFVRTLLLARDLKINIRKRAIGSFFEWDKLDRAVGGAQKALGTKLHQQTRKAIAKRQPALMSAIRKFNAYCEELAALHDPGWSIPLPAPLPTKLDDLRNHQSLMEDIWISPAIGKIPRWVEDQDVQDGIRAMLKRDRCLEEQHQLSIEADNLCRWYGNELAGVELVLRIPENEIFYFSLHERRNDILSLSSRWSNPLASSARFDSQTSAAIALAERLSGGHPQISLVWLSPTTIAVETPEDAPEEVHTDGSEIIDPQGTTREPEQEIIVDLLSEEPGLLDEDPADGEPTITATIFWELPENVSLDRTPISLPNHDNTTPSEIIAVQQQPGMDGAYCRLFTPEDVVILANPTGCLNDVCINGCICLLFSLIKPPGADRFAIFSTHDLLRIQHDACDDSLWRGTRHTMFWSKDTWIIPIHRSSPVGHWVLCIAHFPRRELRLFDSLAEEKRWPADVQDVMKLIARLWDIASKKCPGVRVDSRSWIARPTTLCKRMATTVDSGCWPPWQPYFEGMTQQG</sequence>
<proteinExistence type="predicted"/>
<reference evidence="3 4" key="1">
    <citation type="submission" date="2014-04" db="EMBL/GenBank/DDBJ databases">
        <authorList>
            <consortium name="DOE Joint Genome Institute"/>
            <person name="Kuo A."/>
            <person name="Kohler A."/>
            <person name="Nagy L.G."/>
            <person name="Floudas D."/>
            <person name="Copeland A."/>
            <person name="Barry K.W."/>
            <person name="Cichocki N."/>
            <person name="Veneault-Fourrey C."/>
            <person name="LaButti K."/>
            <person name="Lindquist E.A."/>
            <person name="Lipzen A."/>
            <person name="Lundell T."/>
            <person name="Morin E."/>
            <person name="Murat C."/>
            <person name="Sun H."/>
            <person name="Tunlid A."/>
            <person name="Henrissat B."/>
            <person name="Grigoriev I.V."/>
            <person name="Hibbett D.S."/>
            <person name="Martin F."/>
            <person name="Nordberg H.P."/>
            <person name="Cantor M.N."/>
            <person name="Hua S.X."/>
        </authorList>
    </citation>
    <scope>NUCLEOTIDE SEQUENCE [LARGE SCALE GENOMIC DNA]</scope>
    <source>
        <strain evidence="3 4">Foug A</strain>
    </source>
</reference>
<dbReference type="AlphaFoldDB" id="A0A0C3DJJ7"/>
<evidence type="ECO:0000313" key="4">
    <source>
        <dbReference type="Proteomes" id="UP000053989"/>
    </source>
</evidence>
<dbReference type="OrthoDB" id="2669999at2759"/>
<feature type="signal peptide" evidence="2">
    <location>
        <begin position="1"/>
        <end position="22"/>
    </location>
</feature>
<dbReference type="PANTHER" id="PTHR33096:SF1">
    <property type="entry name" value="CXC1-LIKE CYSTEINE CLUSTER ASSOCIATED WITH KDZ TRANSPOSASES DOMAIN-CONTAINING PROTEIN"/>
    <property type="match status" value="1"/>
</dbReference>
<reference evidence="4" key="2">
    <citation type="submission" date="2015-01" db="EMBL/GenBank/DDBJ databases">
        <title>Evolutionary Origins and Diversification of the Mycorrhizal Mutualists.</title>
        <authorList>
            <consortium name="DOE Joint Genome Institute"/>
            <consortium name="Mycorrhizal Genomics Consortium"/>
            <person name="Kohler A."/>
            <person name="Kuo A."/>
            <person name="Nagy L.G."/>
            <person name="Floudas D."/>
            <person name="Copeland A."/>
            <person name="Barry K.W."/>
            <person name="Cichocki N."/>
            <person name="Veneault-Fourrey C."/>
            <person name="LaButti K."/>
            <person name="Lindquist E.A."/>
            <person name="Lipzen A."/>
            <person name="Lundell T."/>
            <person name="Morin E."/>
            <person name="Murat C."/>
            <person name="Riley R."/>
            <person name="Ohm R."/>
            <person name="Sun H."/>
            <person name="Tunlid A."/>
            <person name="Henrissat B."/>
            <person name="Grigoriev I.V."/>
            <person name="Hibbett D.S."/>
            <person name="Martin F."/>
        </authorList>
    </citation>
    <scope>NUCLEOTIDE SEQUENCE [LARGE SCALE GENOMIC DNA]</scope>
    <source>
        <strain evidence="4">Foug A</strain>
    </source>
</reference>
<feature type="region of interest" description="Disordered" evidence="1">
    <location>
        <begin position="1000"/>
        <end position="1020"/>
    </location>
</feature>
<dbReference type="InterPro" id="IPR038765">
    <property type="entry name" value="Papain-like_cys_pep_sf"/>
</dbReference>
<name>A0A0C3DJJ7_9AGAM</name>
<dbReference type="InParanoid" id="A0A0C3DJJ7"/>
<keyword evidence="4" id="KW-1185">Reference proteome</keyword>
<feature type="region of interest" description="Disordered" evidence="1">
    <location>
        <begin position="307"/>
        <end position="334"/>
    </location>
</feature>
<dbReference type="STRING" id="1036808.A0A0C3DJJ7"/>
<evidence type="ECO:0000256" key="2">
    <source>
        <dbReference type="SAM" id="SignalP"/>
    </source>
</evidence>